<organism evidence="2 5">
    <name type="scientific">Didymodactylos carnosus</name>
    <dbReference type="NCBI Taxonomy" id="1234261"/>
    <lineage>
        <taxon>Eukaryota</taxon>
        <taxon>Metazoa</taxon>
        <taxon>Spiralia</taxon>
        <taxon>Gnathifera</taxon>
        <taxon>Rotifera</taxon>
        <taxon>Eurotatoria</taxon>
        <taxon>Bdelloidea</taxon>
        <taxon>Philodinida</taxon>
        <taxon>Philodinidae</taxon>
        <taxon>Didymodactylos</taxon>
    </lineage>
</organism>
<comment type="caution">
    <text evidence="2">The sequence shown here is derived from an EMBL/GenBank/DDBJ whole genome shotgun (WGS) entry which is preliminary data.</text>
</comment>
<dbReference type="EMBL" id="CAJNOK010011280">
    <property type="protein sequence ID" value="CAF1136546.1"/>
    <property type="molecule type" value="Genomic_DNA"/>
</dbReference>
<dbReference type="AlphaFoldDB" id="A0A814W4Y9"/>
<name>A0A814W4Y9_9BILA</name>
<accession>A0A814W4Y9</accession>
<proteinExistence type="predicted"/>
<evidence type="ECO:0000313" key="4">
    <source>
        <dbReference type="EMBL" id="CAF3964761.1"/>
    </source>
</evidence>
<evidence type="ECO:0000313" key="1">
    <source>
        <dbReference type="EMBL" id="CAF1136546.1"/>
    </source>
</evidence>
<dbReference type="Proteomes" id="UP000677228">
    <property type="component" value="Unassembled WGS sequence"/>
</dbReference>
<dbReference type="OrthoDB" id="10029846at2759"/>
<sequence>MQLDSVKSVLHRFRNSYIPRLPATLSEVDISLEWQPDNGGNQFLRYVTLMPIKVLIFVTDRALTELALPEH</sequence>
<dbReference type="Proteomes" id="UP000663829">
    <property type="component" value="Unassembled WGS sequence"/>
</dbReference>
<dbReference type="EMBL" id="CAJOBC010008555">
    <property type="protein sequence ID" value="CAF3964761.1"/>
    <property type="molecule type" value="Genomic_DNA"/>
</dbReference>
<dbReference type="EMBL" id="CAJOBA010024311">
    <property type="protein sequence ID" value="CAF3926112.1"/>
    <property type="molecule type" value="Genomic_DNA"/>
</dbReference>
<evidence type="ECO:0000313" key="5">
    <source>
        <dbReference type="Proteomes" id="UP000663829"/>
    </source>
</evidence>
<evidence type="ECO:0000313" key="2">
    <source>
        <dbReference type="EMBL" id="CAF1200216.1"/>
    </source>
</evidence>
<gene>
    <name evidence="2" type="ORF">GPM918_LOCUS23680</name>
    <name evidence="1" type="ORF">OVA965_LOCUS20916</name>
    <name evidence="4" type="ORF">SRO942_LOCUS23680</name>
    <name evidence="3" type="ORF">TMI583_LOCUS21436</name>
</gene>
<dbReference type="Proteomes" id="UP000681722">
    <property type="component" value="Unassembled WGS sequence"/>
</dbReference>
<evidence type="ECO:0000313" key="3">
    <source>
        <dbReference type="EMBL" id="CAF3926112.1"/>
    </source>
</evidence>
<protein>
    <submittedName>
        <fullName evidence="2">Uncharacterized protein</fullName>
    </submittedName>
</protein>
<dbReference type="Proteomes" id="UP000682733">
    <property type="component" value="Unassembled WGS sequence"/>
</dbReference>
<keyword evidence="5" id="KW-1185">Reference proteome</keyword>
<reference evidence="2" key="1">
    <citation type="submission" date="2021-02" db="EMBL/GenBank/DDBJ databases">
        <authorList>
            <person name="Nowell W R."/>
        </authorList>
    </citation>
    <scope>NUCLEOTIDE SEQUENCE</scope>
</reference>
<dbReference type="EMBL" id="CAJNOQ010008552">
    <property type="protein sequence ID" value="CAF1200216.1"/>
    <property type="molecule type" value="Genomic_DNA"/>
</dbReference>